<reference evidence="2" key="1">
    <citation type="submission" date="2023-10" db="EMBL/GenBank/DDBJ databases">
        <title>Genome assembly of Pristionchus species.</title>
        <authorList>
            <person name="Yoshida K."/>
            <person name="Sommer R.J."/>
        </authorList>
    </citation>
    <scope>NUCLEOTIDE SEQUENCE</scope>
    <source>
        <strain evidence="2">RS5133</strain>
    </source>
</reference>
<sequence length="297" mass="32948">EGQSIHFFFIRITQPLAMLLFSLLFMPFIYSDQQTRSCLSCASETLRSRWFLTGLPTKALGESQFISACDAATANNIPREPCAGPCFTYIFDDPDNRGESTTHLIVRGCHDTMVGVISDRLTSGGTQNGLFCEYDSSYSRPDSRGKMVTTRTLVEYCGTRDDGCNKRSQFPTGTNDVCSGSQYNSTINGSPLYCYECRKDDWNCNDNRCYKKYCTKSVVELSKGYTVQKTCSNVNILGLDNACAYSDVVNTAGDISVNMKYTSCFCKDQQYCNSSPSLLSSLLFSLIPLVIVISSII</sequence>
<dbReference type="EMBL" id="BTSY01000007">
    <property type="protein sequence ID" value="GMT35508.1"/>
    <property type="molecule type" value="Genomic_DNA"/>
</dbReference>
<keyword evidence="1" id="KW-0472">Membrane</keyword>
<keyword evidence="1" id="KW-1133">Transmembrane helix</keyword>
<evidence type="ECO:0000313" key="2">
    <source>
        <dbReference type="EMBL" id="GMT35508.1"/>
    </source>
</evidence>
<keyword evidence="3" id="KW-1185">Reference proteome</keyword>
<feature type="transmembrane region" description="Helical" evidence="1">
    <location>
        <begin position="12"/>
        <end position="30"/>
    </location>
</feature>
<dbReference type="PANTHER" id="PTHR36939:SF1">
    <property type="entry name" value="UPAR_LY6 DOMAIN-CONTAINING PROTEIN"/>
    <property type="match status" value="1"/>
</dbReference>
<dbReference type="AlphaFoldDB" id="A0AAV5WW35"/>
<accession>A0AAV5WW35</accession>
<feature type="non-terminal residue" evidence="2">
    <location>
        <position position="297"/>
    </location>
</feature>
<feature type="non-terminal residue" evidence="2">
    <location>
        <position position="1"/>
    </location>
</feature>
<gene>
    <name evidence="2" type="ORF">PFISCL1PPCAC_26805</name>
</gene>
<organism evidence="2 3">
    <name type="scientific">Pristionchus fissidentatus</name>
    <dbReference type="NCBI Taxonomy" id="1538716"/>
    <lineage>
        <taxon>Eukaryota</taxon>
        <taxon>Metazoa</taxon>
        <taxon>Ecdysozoa</taxon>
        <taxon>Nematoda</taxon>
        <taxon>Chromadorea</taxon>
        <taxon>Rhabditida</taxon>
        <taxon>Rhabditina</taxon>
        <taxon>Diplogasteromorpha</taxon>
        <taxon>Diplogasteroidea</taxon>
        <taxon>Neodiplogasteridae</taxon>
        <taxon>Pristionchus</taxon>
    </lineage>
</organism>
<evidence type="ECO:0000256" key="1">
    <source>
        <dbReference type="SAM" id="Phobius"/>
    </source>
</evidence>
<keyword evidence="1" id="KW-0812">Transmembrane</keyword>
<proteinExistence type="predicted"/>
<comment type="caution">
    <text evidence="2">The sequence shown here is derived from an EMBL/GenBank/DDBJ whole genome shotgun (WGS) entry which is preliminary data.</text>
</comment>
<name>A0AAV5WW35_9BILA</name>
<dbReference type="Proteomes" id="UP001432322">
    <property type="component" value="Unassembled WGS sequence"/>
</dbReference>
<protein>
    <submittedName>
        <fullName evidence="2">Uncharacterized protein</fullName>
    </submittedName>
</protein>
<dbReference type="PANTHER" id="PTHR36939">
    <property type="entry name" value="PROTEIN CBG03389"/>
    <property type="match status" value="1"/>
</dbReference>
<evidence type="ECO:0000313" key="3">
    <source>
        <dbReference type="Proteomes" id="UP001432322"/>
    </source>
</evidence>